<evidence type="ECO:0000313" key="2">
    <source>
        <dbReference type="EMBL" id="KAF5337437.1"/>
    </source>
</evidence>
<feature type="chain" id="PRO_5034303016" evidence="1">
    <location>
        <begin position="20"/>
        <end position="194"/>
    </location>
</feature>
<dbReference type="Proteomes" id="UP000559256">
    <property type="component" value="Unassembled WGS sequence"/>
</dbReference>
<keyword evidence="1" id="KW-0732">Signal</keyword>
<keyword evidence="3" id="KW-1185">Reference proteome</keyword>
<dbReference type="OrthoDB" id="3223416at2759"/>
<protein>
    <submittedName>
        <fullName evidence="2">Uncharacterized protein</fullName>
    </submittedName>
</protein>
<dbReference type="AlphaFoldDB" id="A0A8H5FI52"/>
<sequence length="194" mass="20163">MQLQAFLSVLSTLVLGSLASPAAYMFANTPTAPSDNAVLSPQSLTLTALVSKDGLSGLECWVLTPALVSSTAEGTIGALSYSNLGALGNSSYDLFTELTNAGLHNAPAPQYVIILRGQGELSFPSADPANVTLTGNYTLHAGDILIVQDTAELSFRGHNSVWQPGTSTLQLPFASGAAPEHVVLHEGGCKRPHM</sequence>
<proteinExistence type="predicted"/>
<dbReference type="EMBL" id="JAACJM010000219">
    <property type="protein sequence ID" value="KAF5337437.1"/>
    <property type="molecule type" value="Genomic_DNA"/>
</dbReference>
<evidence type="ECO:0000256" key="1">
    <source>
        <dbReference type="SAM" id="SignalP"/>
    </source>
</evidence>
<evidence type="ECO:0000313" key="3">
    <source>
        <dbReference type="Proteomes" id="UP000559256"/>
    </source>
</evidence>
<accession>A0A8H5FI52</accession>
<feature type="signal peptide" evidence="1">
    <location>
        <begin position="1"/>
        <end position="19"/>
    </location>
</feature>
<organism evidence="2 3">
    <name type="scientific">Tetrapyrgos nigripes</name>
    <dbReference type="NCBI Taxonomy" id="182062"/>
    <lineage>
        <taxon>Eukaryota</taxon>
        <taxon>Fungi</taxon>
        <taxon>Dikarya</taxon>
        <taxon>Basidiomycota</taxon>
        <taxon>Agaricomycotina</taxon>
        <taxon>Agaricomycetes</taxon>
        <taxon>Agaricomycetidae</taxon>
        <taxon>Agaricales</taxon>
        <taxon>Marasmiineae</taxon>
        <taxon>Marasmiaceae</taxon>
        <taxon>Tetrapyrgos</taxon>
    </lineage>
</organism>
<comment type="caution">
    <text evidence="2">The sequence shown here is derived from an EMBL/GenBank/DDBJ whole genome shotgun (WGS) entry which is preliminary data.</text>
</comment>
<name>A0A8H5FI52_9AGAR</name>
<gene>
    <name evidence="2" type="ORF">D9758_017169</name>
</gene>
<reference evidence="2 3" key="1">
    <citation type="journal article" date="2020" name="ISME J.">
        <title>Uncovering the hidden diversity of litter-decomposition mechanisms in mushroom-forming fungi.</title>
        <authorList>
            <person name="Floudas D."/>
            <person name="Bentzer J."/>
            <person name="Ahren D."/>
            <person name="Johansson T."/>
            <person name="Persson P."/>
            <person name="Tunlid A."/>
        </authorList>
    </citation>
    <scope>NUCLEOTIDE SEQUENCE [LARGE SCALE GENOMIC DNA]</scope>
    <source>
        <strain evidence="2 3">CBS 291.85</strain>
    </source>
</reference>